<protein>
    <submittedName>
        <fullName evidence="3">Uncharacterized protein</fullName>
    </submittedName>
</protein>
<accession>A0AA85KD20</accession>
<evidence type="ECO:0000256" key="1">
    <source>
        <dbReference type="SAM" id="Phobius"/>
    </source>
</evidence>
<organism evidence="2 3">
    <name type="scientific">Trichobilharzia regenti</name>
    <name type="common">Nasal bird schistosome</name>
    <dbReference type="NCBI Taxonomy" id="157069"/>
    <lineage>
        <taxon>Eukaryota</taxon>
        <taxon>Metazoa</taxon>
        <taxon>Spiralia</taxon>
        <taxon>Lophotrochozoa</taxon>
        <taxon>Platyhelminthes</taxon>
        <taxon>Trematoda</taxon>
        <taxon>Digenea</taxon>
        <taxon>Strigeidida</taxon>
        <taxon>Schistosomatoidea</taxon>
        <taxon>Schistosomatidae</taxon>
        <taxon>Trichobilharzia</taxon>
    </lineage>
</organism>
<keyword evidence="1" id="KW-1133">Transmembrane helix</keyword>
<keyword evidence="1" id="KW-0472">Membrane</keyword>
<sequence>MKEKVDFSNCFEFSPQTFKQRRPVLFICVIVIVFLNAYDNVHVTGSFRVKKTCVGMIQSHYHYNADFTVISSKSNISLLGISSSSNVCYSSRILLVSKKIARLTDSMKQASRNSLTALLVFPLSKISTLPQSN</sequence>
<dbReference type="WBParaSite" id="TREG1_78490.1">
    <property type="protein sequence ID" value="TREG1_78490.1"/>
    <property type="gene ID" value="TREG1_78490"/>
</dbReference>
<dbReference type="Proteomes" id="UP000050795">
    <property type="component" value="Unassembled WGS sequence"/>
</dbReference>
<keyword evidence="2" id="KW-1185">Reference proteome</keyword>
<reference evidence="3" key="2">
    <citation type="submission" date="2023-11" db="UniProtKB">
        <authorList>
            <consortium name="WormBaseParasite"/>
        </authorList>
    </citation>
    <scope>IDENTIFICATION</scope>
</reference>
<evidence type="ECO:0000313" key="3">
    <source>
        <dbReference type="WBParaSite" id="TREG1_78490.1"/>
    </source>
</evidence>
<dbReference type="AlphaFoldDB" id="A0AA85KD20"/>
<keyword evidence="1" id="KW-0812">Transmembrane</keyword>
<feature type="transmembrane region" description="Helical" evidence="1">
    <location>
        <begin position="23"/>
        <end position="41"/>
    </location>
</feature>
<proteinExistence type="predicted"/>
<evidence type="ECO:0000313" key="2">
    <source>
        <dbReference type="Proteomes" id="UP000050795"/>
    </source>
</evidence>
<reference evidence="2" key="1">
    <citation type="submission" date="2022-06" db="EMBL/GenBank/DDBJ databases">
        <authorList>
            <person name="Berger JAMES D."/>
            <person name="Berger JAMES D."/>
        </authorList>
    </citation>
    <scope>NUCLEOTIDE SEQUENCE [LARGE SCALE GENOMIC DNA]</scope>
</reference>
<name>A0AA85KD20_TRIRE</name>